<organism evidence="2 3">
    <name type="scientific">Dreissena polymorpha</name>
    <name type="common">Zebra mussel</name>
    <name type="synonym">Mytilus polymorpha</name>
    <dbReference type="NCBI Taxonomy" id="45954"/>
    <lineage>
        <taxon>Eukaryota</taxon>
        <taxon>Metazoa</taxon>
        <taxon>Spiralia</taxon>
        <taxon>Lophotrochozoa</taxon>
        <taxon>Mollusca</taxon>
        <taxon>Bivalvia</taxon>
        <taxon>Autobranchia</taxon>
        <taxon>Heteroconchia</taxon>
        <taxon>Euheterodonta</taxon>
        <taxon>Imparidentia</taxon>
        <taxon>Neoheterodontei</taxon>
        <taxon>Myida</taxon>
        <taxon>Dreissenoidea</taxon>
        <taxon>Dreissenidae</taxon>
        <taxon>Dreissena</taxon>
    </lineage>
</organism>
<feature type="compositionally biased region" description="Low complexity" evidence="1">
    <location>
        <begin position="19"/>
        <end position="30"/>
    </location>
</feature>
<reference evidence="2" key="1">
    <citation type="journal article" date="2019" name="bioRxiv">
        <title>The Genome of the Zebra Mussel, Dreissena polymorpha: A Resource for Invasive Species Research.</title>
        <authorList>
            <person name="McCartney M.A."/>
            <person name="Auch B."/>
            <person name="Kono T."/>
            <person name="Mallez S."/>
            <person name="Zhang Y."/>
            <person name="Obille A."/>
            <person name="Becker A."/>
            <person name="Abrahante J.E."/>
            <person name="Garbe J."/>
            <person name="Badalamenti J.P."/>
            <person name="Herman A."/>
            <person name="Mangelson H."/>
            <person name="Liachko I."/>
            <person name="Sullivan S."/>
            <person name="Sone E.D."/>
            <person name="Koren S."/>
            <person name="Silverstein K.A.T."/>
            <person name="Beckman K.B."/>
            <person name="Gohl D.M."/>
        </authorList>
    </citation>
    <scope>NUCLEOTIDE SEQUENCE</scope>
    <source>
        <strain evidence="2">Duluth1</strain>
        <tissue evidence="2">Whole animal</tissue>
    </source>
</reference>
<gene>
    <name evidence="2" type="ORF">DPMN_058037</name>
</gene>
<evidence type="ECO:0000256" key="1">
    <source>
        <dbReference type="SAM" id="MobiDB-lite"/>
    </source>
</evidence>
<comment type="caution">
    <text evidence="2">The sequence shown here is derived from an EMBL/GenBank/DDBJ whole genome shotgun (WGS) entry which is preliminary data.</text>
</comment>
<dbReference type="Proteomes" id="UP000828390">
    <property type="component" value="Unassembled WGS sequence"/>
</dbReference>
<dbReference type="EMBL" id="JAIWYP010000013">
    <property type="protein sequence ID" value="KAH3715331.1"/>
    <property type="molecule type" value="Genomic_DNA"/>
</dbReference>
<name>A0A9D4C104_DREPO</name>
<dbReference type="AlphaFoldDB" id="A0A9D4C104"/>
<keyword evidence="3" id="KW-1185">Reference proteome</keyword>
<reference evidence="2" key="2">
    <citation type="submission" date="2020-11" db="EMBL/GenBank/DDBJ databases">
        <authorList>
            <person name="McCartney M.A."/>
            <person name="Auch B."/>
            <person name="Kono T."/>
            <person name="Mallez S."/>
            <person name="Becker A."/>
            <person name="Gohl D.M."/>
            <person name="Silverstein K.A.T."/>
            <person name="Koren S."/>
            <person name="Bechman K.B."/>
            <person name="Herman A."/>
            <person name="Abrahante J.E."/>
            <person name="Garbe J."/>
        </authorList>
    </citation>
    <scope>NUCLEOTIDE SEQUENCE</scope>
    <source>
        <strain evidence="2">Duluth1</strain>
        <tissue evidence="2">Whole animal</tissue>
    </source>
</reference>
<feature type="region of interest" description="Disordered" evidence="1">
    <location>
        <begin position="1"/>
        <end position="35"/>
    </location>
</feature>
<sequence length="102" mass="11828">MADSTDNESDGRDNEVELNNDLDTNTSDLNEPSYECEQRNDGEWFRVFFYSDGESDDEFEGFNAEWKTANFDGRNERNYSEIGGATFVHPFRKCMLCCSLHE</sequence>
<evidence type="ECO:0000313" key="3">
    <source>
        <dbReference type="Proteomes" id="UP000828390"/>
    </source>
</evidence>
<accession>A0A9D4C104</accession>
<evidence type="ECO:0000313" key="2">
    <source>
        <dbReference type="EMBL" id="KAH3715331.1"/>
    </source>
</evidence>
<proteinExistence type="predicted"/>
<protein>
    <submittedName>
        <fullName evidence="2">Uncharacterized protein</fullName>
    </submittedName>
</protein>